<evidence type="ECO:0000256" key="4">
    <source>
        <dbReference type="ARBA" id="ARBA00022448"/>
    </source>
</evidence>
<comment type="subcellular location">
    <subcellularLocation>
        <location evidence="2">Cytoplasm</location>
    </subcellularLocation>
    <subcellularLocation>
        <location evidence="1">Endomembrane system</location>
        <topology evidence="1">Peripheral membrane protein</topology>
    </subcellularLocation>
</comment>
<evidence type="ECO:0000313" key="12">
    <source>
        <dbReference type="EMBL" id="KAF8667705.1"/>
    </source>
</evidence>
<accession>A0A8H7H0I2</accession>
<keyword evidence="5" id="KW-0963">Cytoplasm</keyword>
<protein>
    <recommendedName>
        <fullName evidence="8">Sorting nexin-4</fullName>
    </recommendedName>
    <alternativeName>
        <fullName evidence="9">Autophagy-related protein 24</fullName>
    </alternativeName>
</protein>
<dbReference type="PROSITE" id="PS50195">
    <property type="entry name" value="PX"/>
    <property type="match status" value="1"/>
</dbReference>
<evidence type="ECO:0000313" key="13">
    <source>
        <dbReference type="Proteomes" id="UP000650582"/>
    </source>
</evidence>
<organism evidence="12 13">
    <name type="scientific">Rhizoctonia solani</name>
    <dbReference type="NCBI Taxonomy" id="456999"/>
    <lineage>
        <taxon>Eukaryota</taxon>
        <taxon>Fungi</taxon>
        <taxon>Dikarya</taxon>
        <taxon>Basidiomycota</taxon>
        <taxon>Agaricomycotina</taxon>
        <taxon>Agaricomycetes</taxon>
        <taxon>Cantharellales</taxon>
        <taxon>Ceratobasidiaceae</taxon>
        <taxon>Rhizoctonia</taxon>
    </lineage>
</organism>
<dbReference type="InterPro" id="IPR036871">
    <property type="entry name" value="PX_dom_sf"/>
</dbReference>
<dbReference type="SUPFAM" id="SSF64268">
    <property type="entry name" value="PX domain"/>
    <property type="match status" value="1"/>
</dbReference>
<keyword evidence="7" id="KW-0472">Membrane</keyword>
<feature type="domain" description="PX" evidence="11">
    <location>
        <begin position="69"/>
        <end position="191"/>
    </location>
</feature>
<keyword evidence="4" id="KW-0813">Transport</keyword>
<evidence type="ECO:0000259" key="11">
    <source>
        <dbReference type="PROSITE" id="PS50195"/>
    </source>
</evidence>
<dbReference type="InterPro" id="IPR027267">
    <property type="entry name" value="AH/BAR_dom_sf"/>
</dbReference>
<evidence type="ECO:0000256" key="2">
    <source>
        <dbReference type="ARBA" id="ARBA00004496"/>
    </source>
</evidence>
<dbReference type="EMBL" id="JACYCC010000364">
    <property type="protein sequence ID" value="KAF8667705.1"/>
    <property type="molecule type" value="Genomic_DNA"/>
</dbReference>
<reference evidence="12" key="1">
    <citation type="submission" date="2020-09" db="EMBL/GenBank/DDBJ databases">
        <title>Comparative genome analyses of four rice-infecting Rhizoctonia solani isolates reveal extensive enrichment of homogalacturonan modification genes.</title>
        <authorList>
            <person name="Lee D.-Y."/>
            <person name="Jeon J."/>
            <person name="Kim K.-T."/>
            <person name="Cheong K."/>
            <person name="Song H."/>
            <person name="Choi G."/>
            <person name="Ko J."/>
            <person name="Opiyo S.O."/>
            <person name="Zuo S."/>
            <person name="Madhav S."/>
            <person name="Lee Y.-H."/>
            <person name="Wang G.-L."/>
        </authorList>
    </citation>
    <scope>NUCLEOTIDE SEQUENCE</scope>
    <source>
        <strain evidence="12">AG1-IA YN-7</strain>
    </source>
</reference>
<dbReference type="GO" id="GO:0032456">
    <property type="term" value="P:endocytic recycling"/>
    <property type="evidence" value="ECO:0007669"/>
    <property type="project" value="TreeGrafter"/>
</dbReference>
<dbReference type="GO" id="GO:0000407">
    <property type="term" value="C:phagophore assembly site"/>
    <property type="evidence" value="ECO:0007669"/>
    <property type="project" value="TreeGrafter"/>
</dbReference>
<evidence type="ECO:0000256" key="9">
    <source>
        <dbReference type="ARBA" id="ARBA00041273"/>
    </source>
</evidence>
<evidence type="ECO:0000256" key="3">
    <source>
        <dbReference type="ARBA" id="ARBA00010883"/>
    </source>
</evidence>
<dbReference type="Gene3D" id="1.20.1270.60">
    <property type="entry name" value="Arfaptin homology (AH) domain/BAR domain"/>
    <property type="match status" value="1"/>
</dbReference>
<comment type="similarity">
    <text evidence="3">Belongs to the sorting nexin family.</text>
</comment>
<dbReference type="InterPro" id="IPR001683">
    <property type="entry name" value="PX_dom"/>
</dbReference>
<dbReference type="Pfam" id="PF00787">
    <property type="entry name" value="PX"/>
    <property type="match status" value="1"/>
</dbReference>
<dbReference type="GO" id="GO:0061709">
    <property type="term" value="P:reticulophagy"/>
    <property type="evidence" value="ECO:0007669"/>
    <property type="project" value="TreeGrafter"/>
</dbReference>
<dbReference type="CDD" id="cd06863">
    <property type="entry name" value="PX_Atg24p"/>
    <property type="match status" value="1"/>
</dbReference>
<proteinExistence type="inferred from homology"/>
<dbReference type="GO" id="GO:0035091">
    <property type="term" value="F:phosphatidylinositol binding"/>
    <property type="evidence" value="ECO:0007669"/>
    <property type="project" value="InterPro"/>
</dbReference>
<evidence type="ECO:0000256" key="7">
    <source>
        <dbReference type="ARBA" id="ARBA00023136"/>
    </source>
</evidence>
<dbReference type="OrthoDB" id="205639at2759"/>
<dbReference type="SMART" id="SM00312">
    <property type="entry name" value="PX"/>
    <property type="match status" value="1"/>
</dbReference>
<dbReference type="Gene3D" id="3.30.1520.10">
    <property type="entry name" value="Phox-like domain"/>
    <property type="match status" value="1"/>
</dbReference>
<feature type="compositionally biased region" description="Polar residues" evidence="10">
    <location>
        <begin position="28"/>
        <end position="45"/>
    </location>
</feature>
<dbReference type="AlphaFoldDB" id="A0A8H7H0I2"/>
<evidence type="ECO:0000256" key="8">
    <source>
        <dbReference type="ARBA" id="ARBA00040748"/>
    </source>
</evidence>
<keyword evidence="6" id="KW-0446">Lipid-binding</keyword>
<dbReference type="Proteomes" id="UP000650582">
    <property type="component" value="Unassembled WGS sequence"/>
</dbReference>
<evidence type="ECO:0000256" key="10">
    <source>
        <dbReference type="SAM" id="MobiDB-lite"/>
    </source>
</evidence>
<evidence type="ECO:0000256" key="1">
    <source>
        <dbReference type="ARBA" id="ARBA00004184"/>
    </source>
</evidence>
<dbReference type="GO" id="GO:0005769">
    <property type="term" value="C:early endosome"/>
    <property type="evidence" value="ECO:0007669"/>
    <property type="project" value="TreeGrafter"/>
</dbReference>
<sequence length="532" mass="60726">MDEDIFDSVTWDTQASEPVRDPYDPEFQTETVTSPVQTPGVSSASGPGYRQSVDSTGDGDASTPKWSGYLFVQVKDPVKELDGTKDVYISYKVEARTNLPTFSQSNPSARRRFQDFVFLREHLSRDFPACVVPPLPDKHRMEYLTGDRFGPEFVEKRRLDLHRFLERLARHPTLQRSTLVRAFFESTEWSVQMHAHLTHPPHPDDRDRSPASPAKLLDAVSDTLLNAFARVRKPDDRFIDMRDSGDRFIEALTIQERLWGRSRSRTIGKYKPYHHSEQGMRILGTGLYDMTELTLNSLLDMAADYHDLAVAVQGLGFLESGITDPLNHFSNTLLEFSALLKHNAHDTADPLLSHLHSLHQYAQTQRAVLRLRDQKQLDFEELSDYLSGVTAERDRLSALISGRAGSRAGLGQFLREKVDALRGADDDRSRVERMDKLDKKIKEASRVFHSTLQEARLHTHFQLEEAVTNANEVSNAFSDETLKEHAIFQHAKRAEMKEMLGNLADGQIELYKSAMEEWDRIIPILQRIRVDV</sequence>
<feature type="region of interest" description="Disordered" evidence="10">
    <location>
        <begin position="1"/>
        <end position="61"/>
    </location>
</feature>
<dbReference type="GO" id="GO:0034727">
    <property type="term" value="P:piecemeal microautophagy of the nucleus"/>
    <property type="evidence" value="ECO:0007669"/>
    <property type="project" value="TreeGrafter"/>
</dbReference>
<name>A0A8H7H0I2_9AGAM</name>
<dbReference type="GO" id="GO:0000422">
    <property type="term" value="P:autophagy of mitochondrion"/>
    <property type="evidence" value="ECO:0007669"/>
    <property type="project" value="TreeGrafter"/>
</dbReference>
<comment type="caution">
    <text evidence="12">The sequence shown here is derived from an EMBL/GenBank/DDBJ whole genome shotgun (WGS) entry which is preliminary data.</text>
</comment>
<dbReference type="GO" id="GO:0015031">
    <property type="term" value="P:protein transport"/>
    <property type="evidence" value="ECO:0007669"/>
    <property type="project" value="TreeGrafter"/>
</dbReference>
<evidence type="ECO:0000256" key="6">
    <source>
        <dbReference type="ARBA" id="ARBA00023121"/>
    </source>
</evidence>
<dbReference type="PANTHER" id="PTHR45949">
    <property type="entry name" value="SORTING NEXIN-4"/>
    <property type="match status" value="1"/>
</dbReference>
<gene>
    <name evidence="12" type="ORF">RHS04_09297</name>
</gene>
<dbReference type="PANTHER" id="PTHR45949:SF2">
    <property type="entry name" value="SORTING NEXIN-4"/>
    <property type="match status" value="1"/>
</dbReference>
<evidence type="ECO:0000256" key="5">
    <source>
        <dbReference type="ARBA" id="ARBA00022490"/>
    </source>
</evidence>